<keyword evidence="1" id="KW-0433">Leucine-rich repeat</keyword>
<dbReference type="InterPro" id="IPR001611">
    <property type="entry name" value="Leu-rich_rpt"/>
</dbReference>
<dbReference type="Gene3D" id="3.80.10.10">
    <property type="entry name" value="Ribonuclease Inhibitor"/>
    <property type="match status" value="2"/>
</dbReference>
<dbReference type="PANTHER" id="PTHR24366:SF170">
    <property type="entry name" value="RE50361P"/>
    <property type="match status" value="1"/>
</dbReference>
<reference evidence="4" key="1">
    <citation type="submission" date="2020-11" db="EMBL/GenBank/DDBJ databases">
        <authorList>
            <person name="Tran Van P."/>
        </authorList>
    </citation>
    <scope>NUCLEOTIDE SEQUENCE</scope>
</reference>
<proteinExistence type="predicted"/>
<keyword evidence="2" id="KW-0677">Repeat</keyword>
<dbReference type="OrthoDB" id="1600340at2759"/>
<evidence type="ECO:0008006" key="6">
    <source>
        <dbReference type="Google" id="ProtNLM"/>
    </source>
</evidence>
<keyword evidence="5" id="KW-1185">Reference proteome</keyword>
<dbReference type="SUPFAM" id="SSF52058">
    <property type="entry name" value="L domain-like"/>
    <property type="match status" value="1"/>
</dbReference>
<dbReference type="PANTHER" id="PTHR24366">
    <property type="entry name" value="IG(IMMUNOGLOBULIN) AND LRR(LEUCINE RICH REPEAT) DOMAINS"/>
    <property type="match status" value="1"/>
</dbReference>
<protein>
    <recommendedName>
        <fullName evidence="6">Oplophorus-luciferin 2-monooxygenase non-catalytic subunit</fullName>
    </recommendedName>
</protein>
<dbReference type="EMBL" id="CAJPEV010000036">
    <property type="protein sequence ID" value="CAG0879268.1"/>
    <property type="molecule type" value="Genomic_DNA"/>
</dbReference>
<dbReference type="EMBL" id="LR899553">
    <property type="protein sequence ID" value="CAD7240497.1"/>
    <property type="molecule type" value="Genomic_DNA"/>
</dbReference>
<sequence length="408" mass="45611">MQPSSSFSRSKDPIPGILANSPETKKEMVNRVMTMMVTMAITWTGGLRVAVQGQQVCPDAAEIRPCNCTFDQENYEIDVDCSDASNGQEIHSAFNCPNWFFKLLREVRVSNSRLDEIVEDGFAELAFKVIHMSGTRMIQFHETALNPSKDRLEVLTLKIGNLDTFPWHALSGMTKLKHIDLSSNSLREVPSDIPTPFLESLFLTENRIDTIHGNAFRLMENLKYLRLGNNFFQELPTGLVNNLTDLVEFFAHGGSLECLAEGTLNFNSPYLEQVRLESNRIASIQPGAISGLEASCTLLDLSNNNIRHLAEGTFLPIVRNLTKGNGELRLYGNPVECDCTIAWLVLSETLLRTVTGTCTDGVSFQDLDPEIYLILCTGRRNAWGDIRRWKAALKSGVPISHILNHTFN</sequence>
<accession>A0A7R8WYE2</accession>
<dbReference type="Pfam" id="PF00560">
    <property type="entry name" value="LRR_1"/>
    <property type="match status" value="1"/>
</dbReference>
<evidence type="ECO:0000256" key="2">
    <source>
        <dbReference type="ARBA" id="ARBA00022737"/>
    </source>
</evidence>
<dbReference type="SMART" id="SM00369">
    <property type="entry name" value="LRR_TYP"/>
    <property type="match status" value="5"/>
</dbReference>
<name>A0A7R8WYE2_9CRUS</name>
<dbReference type="PROSITE" id="PS51450">
    <property type="entry name" value="LRR"/>
    <property type="match status" value="2"/>
</dbReference>
<dbReference type="Proteomes" id="UP000677054">
    <property type="component" value="Unassembled WGS sequence"/>
</dbReference>
<evidence type="ECO:0000256" key="3">
    <source>
        <dbReference type="SAM" id="MobiDB-lite"/>
    </source>
</evidence>
<dbReference type="InterPro" id="IPR032675">
    <property type="entry name" value="LRR_dom_sf"/>
</dbReference>
<dbReference type="AlphaFoldDB" id="A0A7R8WYE2"/>
<evidence type="ECO:0000256" key="1">
    <source>
        <dbReference type="ARBA" id="ARBA00022614"/>
    </source>
</evidence>
<gene>
    <name evidence="4" type="ORF">DSTB1V02_LOCUS518</name>
</gene>
<evidence type="ECO:0000313" key="5">
    <source>
        <dbReference type="Proteomes" id="UP000677054"/>
    </source>
</evidence>
<dbReference type="InterPro" id="IPR003591">
    <property type="entry name" value="Leu-rich_rpt_typical-subtyp"/>
</dbReference>
<evidence type="ECO:0000313" key="4">
    <source>
        <dbReference type="EMBL" id="CAD7240497.1"/>
    </source>
</evidence>
<dbReference type="Pfam" id="PF13855">
    <property type="entry name" value="LRR_8"/>
    <property type="match status" value="2"/>
</dbReference>
<feature type="region of interest" description="Disordered" evidence="3">
    <location>
        <begin position="1"/>
        <end position="22"/>
    </location>
</feature>
<organism evidence="4">
    <name type="scientific">Darwinula stevensoni</name>
    <dbReference type="NCBI Taxonomy" id="69355"/>
    <lineage>
        <taxon>Eukaryota</taxon>
        <taxon>Metazoa</taxon>
        <taxon>Ecdysozoa</taxon>
        <taxon>Arthropoda</taxon>
        <taxon>Crustacea</taxon>
        <taxon>Oligostraca</taxon>
        <taxon>Ostracoda</taxon>
        <taxon>Podocopa</taxon>
        <taxon>Podocopida</taxon>
        <taxon>Darwinulocopina</taxon>
        <taxon>Darwinuloidea</taxon>
        <taxon>Darwinulidae</taxon>
        <taxon>Darwinula</taxon>
    </lineage>
</organism>